<evidence type="ECO:0000256" key="3">
    <source>
        <dbReference type="ARBA" id="ARBA00023225"/>
    </source>
</evidence>
<dbReference type="PANTHER" id="PTHR30531:SF12">
    <property type="entry name" value="FLAGELLAR BIOSYNTHETIC PROTEIN FLHB"/>
    <property type="match status" value="1"/>
</dbReference>
<dbReference type="RefSeq" id="WP_126842304.1">
    <property type="nucleotide sequence ID" value="NZ_PIQH01000008.1"/>
</dbReference>
<evidence type="ECO:0000256" key="4">
    <source>
        <dbReference type="ARBA" id="ARBA00025078"/>
    </source>
</evidence>
<evidence type="ECO:0000256" key="1">
    <source>
        <dbReference type="ARBA" id="ARBA00010690"/>
    </source>
</evidence>
<dbReference type="AlphaFoldDB" id="A0A432ZPN7"/>
<evidence type="ECO:0000313" key="6">
    <source>
        <dbReference type="Proteomes" id="UP000287996"/>
    </source>
</evidence>
<dbReference type="EMBL" id="PIQH01000008">
    <property type="protein sequence ID" value="RUO79796.1"/>
    <property type="molecule type" value="Genomic_DNA"/>
</dbReference>
<keyword evidence="3" id="KW-0653">Protein transport</keyword>
<dbReference type="InterPro" id="IPR006135">
    <property type="entry name" value="T3SS_substrate_exporter"/>
</dbReference>
<evidence type="ECO:0000256" key="2">
    <source>
        <dbReference type="ARBA" id="ARBA00021622"/>
    </source>
</evidence>
<comment type="similarity">
    <text evidence="1">Belongs to the type III secretion exporter family.</text>
</comment>
<protein>
    <recommendedName>
        <fullName evidence="2">Flagellar biosynthetic protein FlhB</fullName>
    </recommendedName>
</protein>
<accession>A0A432ZPN7</accession>
<dbReference type="GO" id="GO:0009306">
    <property type="term" value="P:protein secretion"/>
    <property type="evidence" value="ECO:0007669"/>
    <property type="project" value="InterPro"/>
</dbReference>
<keyword evidence="6" id="KW-1185">Reference proteome</keyword>
<dbReference type="OrthoDB" id="5244399at2"/>
<sequence length="97" mass="10726">MSDNHKEKQAIGLAYDGINTPKVIARGFDELAEEIIAVAREHGVLVHEDPLLSDSLARLNVGDEIPRDLYIIIAEIIAFAYLLEGKFPASWHGEDEA</sequence>
<dbReference type="Gene3D" id="3.40.1690.10">
    <property type="entry name" value="secretion proteins EscU"/>
    <property type="match status" value="1"/>
</dbReference>
<evidence type="ECO:0000313" key="5">
    <source>
        <dbReference type="EMBL" id="RUO79796.1"/>
    </source>
</evidence>
<dbReference type="GO" id="GO:0005886">
    <property type="term" value="C:plasma membrane"/>
    <property type="evidence" value="ECO:0007669"/>
    <property type="project" value="TreeGrafter"/>
</dbReference>
<keyword evidence="3" id="KW-0813">Transport</keyword>
<dbReference type="Pfam" id="PF01312">
    <property type="entry name" value="Bac_export_2"/>
    <property type="match status" value="1"/>
</dbReference>
<dbReference type="InterPro" id="IPR029025">
    <property type="entry name" value="T3SS_substrate_exporter_C"/>
</dbReference>
<keyword evidence="5" id="KW-0282">Flagellum</keyword>
<keyword evidence="5" id="KW-0969">Cilium</keyword>
<keyword evidence="5" id="KW-0966">Cell projection</keyword>
<keyword evidence="3" id="KW-1006">Bacterial flagellum protein export</keyword>
<reference evidence="5 6" key="1">
    <citation type="journal article" date="2011" name="Front. Microbiol.">
        <title>Genomic signatures of strain selection and enhancement in Bacillus atrophaeus var. globigii, a historical biowarfare simulant.</title>
        <authorList>
            <person name="Gibbons H.S."/>
            <person name="Broomall S.M."/>
            <person name="McNew L.A."/>
            <person name="Daligault H."/>
            <person name="Chapman C."/>
            <person name="Bruce D."/>
            <person name="Karavis M."/>
            <person name="Krepps M."/>
            <person name="McGregor P.A."/>
            <person name="Hong C."/>
            <person name="Park K.H."/>
            <person name="Akmal A."/>
            <person name="Feldman A."/>
            <person name="Lin J.S."/>
            <person name="Chang W.E."/>
            <person name="Higgs B.W."/>
            <person name="Demirev P."/>
            <person name="Lindquist J."/>
            <person name="Liem A."/>
            <person name="Fochler E."/>
            <person name="Read T.D."/>
            <person name="Tapia R."/>
            <person name="Johnson S."/>
            <person name="Bishop-Lilly K.A."/>
            <person name="Detter C."/>
            <person name="Han C."/>
            <person name="Sozhamannan S."/>
            <person name="Rosenzweig C.N."/>
            <person name="Skowronski E.W."/>
        </authorList>
    </citation>
    <scope>NUCLEOTIDE SEQUENCE [LARGE SCALE GENOMIC DNA]</scope>
    <source>
        <strain evidence="5 6">CC-PW-9</strain>
    </source>
</reference>
<name>A0A432ZPN7_9GAMM</name>
<dbReference type="Proteomes" id="UP000287996">
    <property type="component" value="Unassembled WGS sequence"/>
</dbReference>
<proteinExistence type="inferred from homology"/>
<comment type="caution">
    <text evidence="5">The sequence shown here is derived from an EMBL/GenBank/DDBJ whole genome shotgun (WGS) entry which is preliminary data.</text>
</comment>
<organism evidence="5 6">
    <name type="scientific">Idiomarina tyrosinivorans</name>
    <dbReference type="NCBI Taxonomy" id="1445662"/>
    <lineage>
        <taxon>Bacteria</taxon>
        <taxon>Pseudomonadati</taxon>
        <taxon>Pseudomonadota</taxon>
        <taxon>Gammaproteobacteria</taxon>
        <taxon>Alteromonadales</taxon>
        <taxon>Idiomarinaceae</taxon>
        <taxon>Idiomarina</taxon>
    </lineage>
</organism>
<comment type="function">
    <text evidence="4">Required for formation of the rod structure in the basal body of the flagellar apparatus. Together with FliI and FliH, may constitute the export apparatus of flagellin.</text>
</comment>
<gene>
    <name evidence="5" type="ORF">CWI84_09210</name>
</gene>
<dbReference type="SUPFAM" id="SSF160544">
    <property type="entry name" value="EscU C-terminal domain-like"/>
    <property type="match status" value="1"/>
</dbReference>
<dbReference type="PANTHER" id="PTHR30531">
    <property type="entry name" value="FLAGELLAR BIOSYNTHETIC PROTEIN FLHB"/>
    <property type="match status" value="1"/>
</dbReference>